<accession>A0A1I8A9Y0</accession>
<protein>
    <submittedName>
        <fullName evidence="2">Uncharacterized protein</fullName>
    </submittedName>
</protein>
<sequence length="210" mass="24036">MSLKVSASEFPWKFQNAFRFLHWENNVERTTGKMNAPIFQSSSMRTTNPSSIKNFQESASGDHLIFWRKCPPRILFNLRHIRPTLAGLNRALGLVPTRERLLYVSRCHGNAATRGPRRPGRRQFSETERREYLCDRASICDAVNVMERKFGRANMMTSVLCPSERRRISREFWTPVGTSESVLATGAPSEDNALGIQGRVEYGRSTRRAN</sequence>
<evidence type="ECO:0000313" key="2">
    <source>
        <dbReference type="WBParaSite" id="L893_g3590.t1"/>
    </source>
</evidence>
<dbReference type="AlphaFoldDB" id="A0A1I8A9Y0"/>
<organism evidence="1 2">
    <name type="scientific">Steinernema glaseri</name>
    <dbReference type="NCBI Taxonomy" id="37863"/>
    <lineage>
        <taxon>Eukaryota</taxon>
        <taxon>Metazoa</taxon>
        <taxon>Ecdysozoa</taxon>
        <taxon>Nematoda</taxon>
        <taxon>Chromadorea</taxon>
        <taxon>Rhabditida</taxon>
        <taxon>Tylenchina</taxon>
        <taxon>Panagrolaimomorpha</taxon>
        <taxon>Strongyloidoidea</taxon>
        <taxon>Steinernematidae</taxon>
        <taxon>Steinernema</taxon>
    </lineage>
</organism>
<dbReference type="WBParaSite" id="L893_g3590.t1">
    <property type="protein sequence ID" value="L893_g3590.t1"/>
    <property type="gene ID" value="L893_g3590"/>
</dbReference>
<proteinExistence type="predicted"/>
<keyword evidence="1" id="KW-1185">Reference proteome</keyword>
<dbReference type="Proteomes" id="UP000095287">
    <property type="component" value="Unplaced"/>
</dbReference>
<reference evidence="2" key="1">
    <citation type="submission" date="2016-11" db="UniProtKB">
        <authorList>
            <consortium name="WormBaseParasite"/>
        </authorList>
    </citation>
    <scope>IDENTIFICATION</scope>
</reference>
<name>A0A1I8A9Y0_9BILA</name>
<evidence type="ECO:0000313" key="1">
    <source>
        <dbReference type="Proteomes" id="UP000095287"/>
    </source>
</evidence>